<feature type="region of interest" description="Disordered" evidence="4">
    <location>
        <begin position="147"/>
        <end position="213"/>
    </location>
</feature>
<dbReference type="SMART" id="SM01092">
    <property type="entry name" value="CO_deh_flav_C"/>
    <property type="match status" value="1"/>
</dbReference>
<dbReference type="InterPro" id="IPR051312">
    <property type="entry name" value="Diverse_Substr_Oxidored"/>
</dbReference>
<feature type="compositionally biased region" description="Basic and acidic residues" evidence="4">
    <location>
        <begin position="73"/>
        <end position="86"/>
    </location>
</feature>
<evidence type="ECO:0000256" key="1">
    <source>
        <dbReference type="ARBA" id="ARBA00022630"/>
    </source>
</evidence>
<dbReference type="InterPro" id="IPR016166">
    <property type="entry name" value="FAD-bd_PCMH"/>
</dbReference>
<dbReference type="InterPro" id="IPR016169">
    <property type="entry name" value="FAD-bd_PCMH_sub2"/>
</dbReference>
<feature type="compositionally biased region" description="Low complexity" evidence="4">
    <location>
        <begin position="16"/>
        <end position="27"/>
    </location>
</feature>
<accession>A0A832I0W5</accession>
<dbReference type="PANTHER" id="PTHR42659:SF2">
    <property type="entry name" value="XANTHINE DEHYDROGENASE SUBUNIT C-RELATED"/>
    <property type="match status" value="1"/>
</dbReference>
<feature type="compositionally biased region" description="Basic residues" evidence="4">
    <location>
        <begin position="200"/>
        <end position="213"/>
    </location>
</feature>
<keyword evidence="1" id="KW-0285">Flavoprotein</keyword>
<reference evidence="6" key="1">
    <citation type="journal article" date="2020" name="mSystems">
        <title>Genome- and Community-Level Interaction Insights into Carbon Utilization and Element Cycling Functions of Hydrothermarchaeota in Hydrothermal Sediment.</title>
        <authorList>
            <person name="Zhou Z."/>
            <person name="Liu Y."/>
            <person name="Xu W."/>
            <person name="Pan J."/>
            <person name="Luo Z.H."/>
            <person name="Li M."/>
        </authorList>
    </citation>
    <scope>NUCLEOTIDE SEQUENCE [LARGE SCALE GENOMIC DNA]</scope>
    <source>
        <strain evidence="6">SpSt-381</strain>
    </source>
</reference>
<evidence type="ECO:0000259" key="5">
    <source>
        <dbReference type="PROSITE" id="PS51387"/>
    </source>
</evidence>
<evidence type="ECO:0000256" key="2">
    <source>
        <dbReference type="ARBA" id="ARBA00022827"/>
    </source>
</evidence>
<dbReference type="Gene3D" id="3.30.465.10">
    <property type="match status" value="2"/>
</dbReference>
<dbReference type="SUPFAM" id="SSF55447">
    <property type="entry name" value="CO dehydrogenase flavoprotein C-terminal domain-like"/>
    <property type="match status" value="1"/>
</dbReference>
<dbReference type="InterPro" id="IPR036318">
    <property type="entry name" value="FAD-bd_PCMH-like_sf"/>
</dbReference>
<dbReference type="EMBL" id="DSQF01000012">
    <property type="protein sequence ID" value="HGZ43079.1"/>
    <property type="molecule type" value="Genomic_DNA"/>
</dbReference>
<dbReference type="InterPro" id="IPR016167">
    <property type="entry name" value="FAD-bd_PCMH_sub1"/>
</dbReference>
<dbReference type="Pfam" id="PF00941">
    <property type="entry name" value="FAD_binding_5"/>
    <property type="match status" value="1"/>
</dbReference>
<keyword evidence="3" id="KW-0560">Oxidoreductase</keyword>
<dbReference type="PANTHER" id="PTHR42659">
    <property type="entry name" value="XANTHINE DEHYDROGENASE SUBUNIT C-RELATED"/>
    <property type="match status" value="1"/>
</dbReference>
<gene>
    <name evidence="6" type="ORF">ENR23_06590</name>
</gene>
<dbReference type="Pfam" id="PF03450">
    <property type="entry name" value="CO_deh_flav_C"/>
    <property type="match status" value="1"/>
</dbReference>
<dbReference type="SUPFAM" id="SSF56176">
    <property type="entry name" value="FAD-binding/transporter-associated domain-like"/>
    <property type="match status" value="1"/>
</dbReference>
<comment type="caution">
    <text evidence="6">The sequence shown here is derived from an EMBL/GenBank/DDBJ whole genome shotgun (WGS) entry which is preliminary data.</text>
</comment>
<evidence type="ECO:0000256" key="4">
    <source>
        <dbReference type="SAM" id="MobiDB-lite"/>
    </source>
</evidence>
<organism evidence="6">
    <name type="scientific">Eiseniibacteriota bacterium</name>
    <dbReference type="NCBI Taxonomy" id="2212470"/>
    <lineage>
        <taxon>Bacteria</taxon>
        <taxon>Candidatus Eiseniibacteriota</taxon>
    </lineage>
</organism>
<protein>
    <recommendedName>
        <fullName evidence="5">FAD-binding PCMH-type domain-containing protein</fullName>
    </recommendedName>
</protein>
<dbReference type="GO" id="GO:0016491">
    <property type="term" value="F:oxidoreductase activity"/>
    <property type="evidence" value="ECO:0007669"/>
    <property type="project" value="UniProtKB-KW"/>
</dbReference>
<evidence type="ECO:0000313" key="6">
    <source>
        <dbReference type="EMBL" id="HGZ43079.1"/>
    </source>
</evidence>
<sequence length="553" mass="59803">MRRLGSRGARHERARGVPARRGAPRNPGIGGLVPEPEARRRLPRRHHRRLARLLVHRARRGGRGGSRNRLRGRAQDLDRARLRARAEPGGGRGPDGGQRLHGLRRGAHGGARLQARRAGSRPGAPPRPVAARLPHPDLARHTRVRVHHRRVGGPGGPLRRQGGGRGAAPPERAGHRQRDLRRGRRALRAAALPPAARARPAARHRRARGVGARARARRRGALSVLPLPVFAWARPRALDEALALLAEHGRDALPVAGGTDAVPNLKHRLHEPRLVVHLGGLDALRFVREDADGVHLGPLVTLAALAAHPTLRRDLPGLARAAAHVASPQIRAMGTLGGNLCLDTRCTYYNQTRFWREALGFCLKKDGTRCHVVPQGRRCVAAHSSDVAPMLIALGAEVEIASLSGRRTVTADDFFVGDGVHNTVLAPGELVTRVTVPAAARGMATGYRKLRPRRAIDFPMLSVAFAARLEDGVVTEARLVVSAIAAKPKRVGGLETLLVGRPLDDAALDAVADAAHRQCHPLINVPYDADWRRAMVPVFVRRAMRDAREGGTA</sequence>
<dbReference type="InterPro" id="IPR005107">
    <property type="entry name" value="CO_DH_flav_C"/>
</dbReference>
<keyword evidence="2" id="KW-0274">FAD</keyword>
<dbReference type="AlphaFoldDB" id="A0A832I0W5"/>
<dbReference type="PROSITE" id="PS51387">
    <property type="entry name" value="FAD_PCMH"/>
    <property type="match status" value="1"/>
</dbReference>
<feature type="compositionally biased region" description="Basic residues" evidence="4">
    <location>
        <begin position="41"/>
        <end position="72"/>
    </location>
</feature>
<evidence type="ECO:0000256" key="3">
    <source>
        <dbReference type="ARBA" id="ARBA00023002"/>
    </source>
</evidence>
<feature type="region of interest" description="Disordered" evidence="4">
    <location>
        <begin position="1"/>
        <end position="133"/>
    </location>
</feature>
<feature type="compositionally biased region" description="Basic residues" evidence="4">
    <location>
        <begin position="178"/>
        <end position="187"/>
    </location>
</feature>
<proteinExistence type="predicted"/>
<feature type="domain" description="FAD-binding PCMH-type" evidence="5">
    <location>
        <begin position="225"/>
        <end position="441"/>
    </location>
</feature>
<dbReference type="InterPro" id="IPR036683">
    <property type="entry name" value="CO_DH_flav_C_dom_sf"/>
</dbReference>
<dbReference type="GO" id="GO:0071949">
    <property type="term" value="F:FAD binding"/>
    <property type="evidence" value="ECO:0007669"/>
    <property type="project" value="InterPro"/>
</dbReference>
<dbReference type="Gene3D" id="3.30.43.10">
    <property type="entry name" value="Uridine Diphospho-n-acetylenolpyruvylglucosamine Reductase, domain 2"/>
    <property type="match status" value="1"/>
</dbReference>
<name>A0A832I0W5_UNCEI</name>
<dbReference type="InterPro" id="IPR002346">
    <property type="entry name" value="Mopterin_DH_FAD-bd"/>
</dbReference>
<feature type="compositionally biased region" description="Gly residues" evidence="4">
    <location>
        <begin position="152"/>
        <end position="166"/>
    </location>
</feature>
<dbReference type="Gene3D" id="3.30.390.50">
    <property type="entry name" value="CO dehydrogenase flavoprotein, C-terminal domain"/>
    <property type="match status" value="1"/>
</dbReference>
<feature type="compositionally biased region" description="Low complexity" evidence="4">
    <location>
        <begin position="188"/>
        <end position="199"/>
    </location>
</feature>